<dbReference type="Proteomes" id="UP000028123">
    <property type="component" value="Unassembled WGS sequence"/>
</dbReference>
<dbReference type="AlphaFoldDB" id="A0A081P7S8"/>
<gene>
    <name evidence="2" type="ORF">ET33_33535</name>
</gene>
<evidence type="ECO:0000313" key="3">
    <source>
        <dbReference type="Proteomes" id="UP000028123"/>
    </source>
</evidence>
<protein>
    <submittedName>
        <fullName evidence="2">Uncharacterized protein</fullName>
    </submittedName>
</protein>
<feature type="transmembrane region" description="Helical" evidence="1">
    <location>
        <begin position="7"/>
        <end position="29"/>
    </location>
</feature>
<evidence type="ECO:0000256" key="1">
    <source>
        <dbReference type="SAM" id="Phobius"/>
    </source>
</evidence>
<dbReference type="EMBL" id="JNVM01000006">
    <property type="protein sequence ID" value="KEQ26751.1"/>
    <property type="molecule type" value="Genomic_DNA"/>
</dbReference>
<name>A0A081P7S8_9BACL</name>
<reference evidence="2 3" key="1">
    <citation type="submission" date="2014-06" db="EMBL/GenBank/DDBJ databases">
        <title>Draft genome sequence of Paenibacillus sp. MSt1.</title>
        <authorList>
            <person name="Aw Y.K."/>
            <person name="Ong K.S."/>
            <person name="Gan H.M."/>
            <person name="Lee S.M."/>
        </authorList>
    </citation>
    <scope>NUCLEOTIDE SEQUENCE [LARGE SCALE GENOMIC DNA]</scope>
    <source>
        <strain evidence="2 3">MSt1</strain>
    </source>
</reference>
<evidence type="ECO:0000313" key="2">
    <source>
        <dbReference type="EMBL" id="KEQ26751.1"/>
    </source>
</evidence>
<accession>A0A081P7S8</accession>
<comment type="caution">
    <text evidence="2">The sequence shown here is derived from an EMBL/GenBank/DDBJ whole genome shotgun (WGS) entry which is preliminary data.</text>
</comment>
<keyword evidence="1" id="KW-1133">Transmembrane helix</keyword>
<keyword evidence="1" id="KW-0472">Membrane</keyword>
<organism evidence="2 3">
    <name type="scientific">Paenibacillus tyrfis</name>
    <dbReference type="NCBI Taxonomy" id="1501230"/>
    <lineage>
        <taxon>Bacteria</taxon>
        <taxon>Bacillati</taxon>
        <taxon>Bacillota</taxon>
        <taxon>Bacilli</taxon>
        <taxon>Bacillales</taxon>
        <taxon>Paenibacillaceae</taxon>
        <taxon>Paenibacillus</taxon>
    </lineage>
</organism>
<proteinExistence type="predicted"/>
<keyword evidence="1" id="KW-0812">Transmembrane</keyword>
<sequence>MKSLNPAIPVLPMGIFRYFWAVACVYIGASPNEDVFNSSAILSREFTIVKKNLFWGAILKKIDISKDGKYDSFVYI</sequence>
<keyword evidence="3" id="KW-1185">Reference proteome</keyword>